<organism evidence="2 3">
    <name type="scientific">Aspergillus sclerotialis</name>
    <dbReference type="NCBI Taxonomy" id="2070753"/>
    <lineage>
        <taxon>Eukaryota</taxon>
        <taxon>Fungi</taxon>
        <taxon>Dikarya</taxon>
        <taxon>Ascomycota</taxon>
        <taxon>Pezizomycotina</taxon>
        <taxon>Eurotiomycetes</taxon>
        <taxon>Eurotiomycetidae</taxon>
        <taxon>Eurotiales</taxon>
        <taxon>Aspergillaceae</taxon>
        <taxon>Aspergillus</taxon>
        <taxon>Aspergillus subgen. Polypaecilum</taxon>
    </lineage>
</organism>
<sequence>MDPLLWDIKRPLSNHERSMLKPPLFKTLWDFLPAKSDFQSSNALLDHYFDQLNLAEGYNLDLRTHEDVVQLIQFLKNNKTLRCELLHLKLTKELGALLGPAQNSAEKAIELAIRIWLMLTPDGWDGNKSLENFVHDIFPRDGTDTPGAMFPTAINAYELERIGGFDIVWTDNIRDHLSLFMNHGQKELRIFHLTSFLRIYKCSSESHIYPSGLLDETERAIALILPSTNIQCRKWIRKAREEDSLDLEAGTTAVVNRNLESYEFWRPRLLAVIEEYDRTEPTSLKQWAVDKRRPNQRYTFWIAATALALALVFGLIQSVTGILQVIVAMESH</sequence>
<proteinExistence type="predicted"/>
<feature type="transmembrane region" description="Helical" evidence="1">
    <location>
        <begin position="300"/>
        <end position="327"/>
    </location>
</feature>
<keyword evidence="1" id="KW-0472">Membrane</keyword>
<dbReference type="OrthoDB" id="5428890at2759"/>
<comment type="caution">
    <text evidence="2">The sequence shown here is derived from an EMBL/GenBank/DDBJ whole genome shotgun (WGS) entry which is preliminary data.</text>
</comment>
<gene>
    <name evidence="2" type="ORF">PHISCL_09906</name>
</gene>
<keyword evidence="1" id="KW-0812">Transmembrane</keyword>
<accession>A0A3A2Z900</accession>
<reference evidence="3" key="1">
    <citation type="submission" date="2017-02" db="EMBL/GenBank/DDBJ databases">
        <authorList>
            <person name="Tafer H."/>
            <person name="Lopandic K."/>
        </authorList>
    </citation>
    <scope>NUCLEOTIDE SEQUENCE [LARGE SCALE GENOMIC DNA]</scope>
    <source>
        <strain evidence="3">CBS 366.77</strain>
    </source>
</reference>
<name>A0A3A2Z900_9EURO</name>
<evidence type="ECO:0000313" key="2">
    <source>
        <dbReference type="EMBL" id="RJE17757.1"/>
    </source>
</evidence>
<evidence type="ECO:0000256" key="1">
    <source>
        <dbReference type="SAM" id="Phobius"/>
    </source>
</evidence>
<dbReference type="Proteomes" id="UP000266188">
    <property type="component" value="Unassembled WGS sequence"/>
</dbReference>
<keyword evidence="3" id="KW-1185">Reference proteome</keyword>
<dbReference type="AlphaFoldDB" id="A0A3A2Z900"/>
<evidence type="ECO:0000313" key="3">
    <source>
        <dbReference type="Proteomes" id="UP000266188"/>
    </source>
</evidence>
<keyword evidence="1" id="KW-1133">Transmembrane helix</keyword>
<protein>
    <submittedName>
        <fullName evidence="2">Uncharacterized protein</fullName>
    </submittedName>
</protein>
<dbReference type="EMBL" id="MVGC01000728">
    <property type="protein sequence ID" value="RJE17757.1"/>
    <property type="molecule type" value="Genomic_DNA"/>
</dbReference>